<keyword evidence="1" id="KW-0472">Membrane</keyword>
<dbReference type="Pfam" id="PF09512">
    <property type="entry name" value="ThiW"/>
    <property type="match status" value="1"/>
</dbReference>
<keyword evidence="3" id="KW-1185">Reference proteome</keyword>
<proteinExistence type="predicted"/>
<keyword evidence="1" id="KW-0812">Transmembrane</keyword>
<name>A0A4V2RDS2_9BACI</name>
<dbReference type="RefSeq" id="WP_132003865.1">
    <property type="nucleotide sequence ID" value="NZ_JABUHM010000009.1"/>
</dbReference>
<dbReference type="InterPro" id="IPR012652">
    <property type="entry name" value="ThiW"/>
</dbReference>
<feature type="transmembrane region" description="Helical" evidence="1">
    <location>
        <begin position="70"/>
        <end position="89"/>
    </location>
</feature>
<dbReference type="AlphaFoldDB" id="A0A4V2RDS2"/>
<feature type="transmembrane region" description="Helical" evidence="1">
    <location>
        <begin position="6"/>
        <end position="26"/>
    </location>
</feature>
<dbReference type="Proteomes" id="UP000295689">
    <property type="component" value="Unassembled WGS sequence"/>
</dbReference>
<dbReference type="NCBIfam" id="TIGR02359">
    <property type="entry name" value="thiW"/>
    <property type="match status" value="1"/>
</dbReference>
<sequence>MNSTKSLTLTAMLVAIGTLTSHLFYIPIGMAKVFPTQHLINVFSAVLLGPYYAVIQAFSVSLLRNFMGTGSIFAFPGSVFGALLAAFLYKKTRRLWAAFSGEVIGTGLLGALATYPIATLFMGKEAALFGFVPAFFLSSITGAMIGFAILTLLFKNSAVKSRIDSQSLIHK</sequence>
<feature type="transmembrane region" description="Helical" evidence="1">
    <location>
        <begin position="96"/>
        <end position="118"/>
    </location>
</feature>
<feature type="transmembrane region" description="Helical" evidence="1">
    <location>
        <begin position="130"/>
        <end position="154"/>
    </location>
</feature>
<comment type="caution">
    <text evidence="2">The sequence shown here is derived from an EMBL/GenBank/DDBJ whole genome shotgun (WGS) entry which is preliminary data.</text>
</comment>
<protein>
    <submittedName>
        <fullName evidence="2">Energy coupling factor transporter S component ThiW</fullName>
    </submittedName>
</protein>
<dbReference type="EMBL" id="SLVV01000004">
    <property type="protein sequence ID" value="TCN25920.1"/>
    <property type="molecule type" value="Genomic_DNA"/>
</dbReference>
<dbReference type="Gene3D" id="1.10.1760.20">
    <property type="match status" value="1"/>
</dbReference>
<keyword evidence="1" id="KW-1133">Transmembrane helix</keyword>
<evidence type="ECO:0000313" key="3">
    <source>
        <dbReference type="Proteomes" id="UP000295689"/>
    </source>
</evidence>
<feature type="transmembrane region" description="Helical" evidence="1">
    <location>
        <begin position="38"/>
        <end position="58"/>
    </location>
</feature>
<evidence type="ECO:0000256" key="1">
    <source>
        <dbReference type="SAM" id="Phobius"/>
    </source>
</evidence>
<evidence type="ECO:0000313" key="2">
    <source>
        <dbReference type="EMBL" id="TCN25920.1"/>
    </source>
</evidence>
<dbReference type="PIRSF" id="PIRSF024534">
    <property type="entry name" value="ThiW"/>
    <property type="match status" value="1"/>
</dbReference>
<organism evidence="2 3">
    <name type="scientific">Mesobacillus foraminis</name>
    <dbReference type="NCBI Taxonomy" id="279826"/>
    <lineage>
        <taxon>Bacteria</taxon>
        <taxon>Bacillati</taxon>
        <taxon>Bacillota</taxon>
        <taxon>Bacilli</taxon>
        <taxon>Bacillales</taxon>
        <taxon>Bacillaceae</taxon>
        <taxon>Mesobacillus</taxon>
    </lineage>
</organism>
<gene>
    <name evidence="2" type="ORF">EV146_10426</name>
</gene>
<accession>A0A4V2RDS2</accession>
<reference evidence="2 3" key="1">
    <citation type="journal article" date="2015" name="Stand. Genomic Sci.">
        <title>Genomic Encyclopedia of Bacterial and Archaeal Type Strains, Phase III: the genomes of soil and plant-associated and newly described type strains.</title>
        <authorList>
            <person name="Whitman W.B."/>
            <person name="Woyke T."/>
            <person name="Klenk H.P."/>
            <person name="Zhou Y."/>
            <person name="Lilburn T.G."/>
            <person name="Beck B.J."/>
            <person name="De Vos P."/>
            <person name="Vandamme P."/>
            <person name="Eisen J.A."/>
            <person name="Garrity G."/>
            <person name="Hugenholtz P."/>
            <person name="Kyrpides N.C."/>
        </authorList>
    </citation>
    <scope>NUCLEOTIDE SEQUENCE [LARGE SCALE GENOMIC DNA]</scope>
    <source>
        <strain evidence="2 3">CV53</strain>
    </source>
</reference>